<name>A0A0W7YVM5_9BURK</name>
<dbReference type="EMBL" id="LPXH01000037">
    <property type="protein sequence ID" value="KUF39075.1"/>
    <property type="molecule type" value="Genomic_DNA"/>
</dbReference>
<dbReference type="AlphaFoldDB" id="A0A0W7YVM5"/>
<gene>
    <name evidence="1" type="ORF">AS359_00485</name>
</gene>
<dbReference type="CDD" id="cd09756">
    <property type="entry name" value="Cas5_I-E"/>
    <property type="match status" value="1"/>
</dbReference>
<dbReference type="Pfam" id="PF09704">
    <property type="entry name" value="Cas_Cas5d"/>
    <property type="match status" value="1"/>
</dbReference>
<accession>A0A0W7YVM5</accession>
<protein>
    <submittedName>
        <fullName evidence="1">Type I-E CRISPR-associated protein Cas5/CasD</fullName>
    </submittedName>
</protein>
<proteinExistence type="predicted"/>
<evidence type="ECO:0000313" key="1">
    <source>
        <dbReference type="EMBL" id="KUF39075.1"/>
    </source>
</evidence>
<sequence length="241" mass="26368">MRSHLVLRLHAPLIAFGGEAIDNLGVIRDFPALSMVTGLIANALGWDRSQGAEHNRLQERLRMGCVLKPGAQRVQDFQTAQLGKDDKAWTTWGQPEERAGGTGTYAGQHPRYRDYHADLRAWVVLALQPADETPTLQEIATALDQPARPLFIGRKPCLPTGRLVAGWQVAADIHSALQALVAAHGTSAHQAPWHAQWPDGEGSQPGDRLLDICDERNWISGVHGGWRPVREAALQPLTTTS</sequence>
<organism evidence="1 2">
    <name type="scientific">Comamonas kerstersii</name>
    <dbReference type="NCBI Taxonomy" id="225992"/>
    <lineage>
        <taxon>Bacteria</taxon>
        <taxon>Pseudomonadati</taxon>
        <taxon>Pseudomonadota</taxon>
        <taxon>Betaproteobacteria</taxon>
        <taxon>Burkholderiales</taxon>
        <taxon>Comamonadaceae</taxon>
        <taxon>Comamonas</taxon>
    </lineage>
</organism>
<dbReference type="RefSeq" id="WP_058880278.1">
    <property type="nucleotide sequence ID" value="NZ_LPXH01000037.1"/>
</dbReference>
<comment type="caution">
    <text evidence="1">The sequence shown here is derived from an EMBL/GenBank/DDBJ whole genome shotgun (WGS) entry which is preliminary data.</text>
</comment>
<dbReference type="InterPro" id="IPR021124">
    <property type="entry name" value="CRISPR-assoc_prot_Cas5"/>
</dbReference>
<keyword evidence="2" id="KW-1185">Reference proteome</keyword>
<dbReference type="NCBIfam" id="TIGR01868">
    <property type="entry name" value="casD_Cas5e"/>
    <property type="match status" value="1"/>
</dbReference>
<dbReference type="GO" id="GO:0043571">
    <property type="term" value="P:maintenance of CRISPR repeat elements"/>
    <property type="evidence" value="ECO:0007669"/>
    <property type="project" value="InterPro"/>
</dbReference>
<dbReference type="STRING" id="225992.B5M06_08945"/>
<dbReference type="Proteomes" id="UP000053300">
    <property type="component" value="Unassembled WGS sequence"/>
</dbReference>
<dbReference type="InterPro" id="IPR010147">
    <property type="entry name" value="CRISPR-assoc_prot_CasD"/>
</dbReference>
<dbReference type="GO" id="GO:0051607">
    <property type="term" value="P:defense response to virus"/>
    <property type="evidence" value="ECO:0007669"/>
    <property type="project" value="InterPro"/>
</dbReference>
<dbReference type="Gene3D" id="3.30.70.2660">
    <property type="match status" value="1"/>
</dbReference>
<evidence type="ECO:0000313" key="2">
    <source>
        <dbReference type="Proteomes" id="UP000053300"/>
    </source>
</evidence>
<reference evidence="1 2" key="1">
    <citation type="submission" date="2015-12" db="EMBL/GenBank/DDBJ databases">
        <title>Complete genome sequence of a multi-drug resistant strain Acidovorax sp. 12322-1.</title>
        <authorList>
            <person name="Ming D."/>
            <person name="Wang M."/>
            <person name="Hu S."/>
            <person name="Zhou Y."/>
            <person name="Jiang T."/>
        </authorList>
    </citation>
    <scope>NUCLEOTIDE SEQUENCE [LARGE SCALE GENOMIC DNA]</scope>
    <source>
        <strain evidence="1 2">12322-1</strain>
    </source>
</reference>
<dbReference type="GO" id="GO:0003723">
    <property type="term" value="F:RNA binding"/>
    <property type="evidence" value="ECO:0007669"/>
    <property type="project" value="InterPro"/>
</dbReference>